<dbReference type="Gene3D" id="1.20.1720.10">
    <property type="entry name" value="Multidrug resistance protein D"/>
    <property type="match status" value="1"/>
</dbReference>
<evidence type="ECO:0000313" key="9">
    <source>
        <dbReference type="EMBL" id="RIV75937.1"/>
    </source>
</evidence>
<dbReference type="Pfam" id="PF07690">
    <property type="entry name" value="MFS_1"/>
    <property type="match status" value="1"/>
</dbReference>
<evidence type="ECO:0000256" key="6">
    <source>
        <dbReference type="ARBA" id="ARBA00023136"/>
    </source>
</evidence>
<dbReference type="InterPro" id="IPR036259">
    <property type="entry name" value="MFS_trans_sf"/>
</dbReference>
<evidence type="ECO:0000256" key="2">
    <source>
        <dbReference type="ARBA" id="ARBA00022448"/>
    </source>
</evidence>
<dbReference type="PANTHER" id="PTHR42718:SF42">
    <property type="entry name" value="EXPORT PROTEIN"/>
    <property type="match status" value="1"/>
</dbReference>
<dbReference type="InterPro" id="IPR011701">
    <property type="entry name" value="MFS"/>
</dbReference>
<feature type="transmembrane region" description="Helical" evidence="7">
    <location>
        <begin position="239"/>
        <end position="258"/>
    </location>
</feature>
<evidence type="ECO:0000259" key="8">
    <source>
        <dbReference type="PROSITE" id="PS50850"/>
    </source>
</evidence>
<feature type="transmembrane region" description="Helical" evidence="7">
    <location>
        <begin position="279"/>
        <end position="304"/>
    </location>
</feature>
<dbReference type="PROSITE" id="PS50850">
    <property type="entry name" value="MFS"/>
    <property type="match status" value="1"/>
</dbReference>
<feature type="domain" description="Major facilitator superfamily (MFS) profile" evidence="8">
    <location>
        <begin position="28"/>
        <end position="473"/>
    </location>
</feature>
<comment type="caution">
    <text evidence="9">The sequence shown here is derived from an EMBL/GenBank/DDBJ whole genome shotgun (WGS) entry which is preliminary data.</text>
</comment>
<dbReference type="RefSeq" id="WP_119514860.1">
    <property type="nucleotide sequence ID" value="NZ_QXFK01000019.1"/>
</dbReference>
<sequence length="477" mass="48174">MVGAHRLPCEIPAANEPSDFAGDDTRWVLPTTILGSSLGFIDSSVVNVALPAMQRGLETGFGAMQWVINGYMLTLASLILLGGSAGDRFGRRRIFMIGIAGFAAASLACGLAPSATWLIAARVAQGAAAALLTPASLAIIGGAYRGEARGPAIGTWAAAGAFTTALGPALGGWLVDTVGWRSIFFINLPIAVAVLLLARKLPRDRGTGHAAPLDRSGGVLAVLTLGLLSYGLITIGEGAWTRGALALIAALAAAWLFIRREAAASAPMMPLSLFRSSNFSGANTLTIVLYAALGGALFLLPFLLIEVHGYTAMAAGAAFLPFSLIMGAGSRWSGGLVDRFGARLPLVVGPGVTAVGFMVLAVSGDDPNYWSGFLPGLIVIGTGMTIAVAPLTTTVLDAAPENKSGTASGINNAAARAGSLIAVAALGLAFGGTAPPDFEGSALAHAYRLVMLAAAGCAALGALIAALTISPARQSPG</sequence>
<feature type="transmembrane region" description="Helical" evidence="7">
    <location>
        <begin position="340"/>
        <end position="363"/>
    </location>
</feature>
<keyword evidence="5 7" id="KW-1133">Transmembrane helix</keyword>
<keyword evidence="6 7" id="KW-0472">Membrane</keyword>
<dbReference type="InterPro" id="IPR020846">
    <property type="entry name" value="MFS_dom"/>
</dbReference>
<keyword evidence="3" id="KW-1003">Cell membrane</keyword>
<feature type="transmembrane region" description="Helical" evidence="7">
    <location>
        <begin position="180"/>
        <end position="197"/>
    </location>
</feature>
<protein>
    <submittedName>
        <fullName evidence="9">DHA2 family efflux MFS transporter permease subunit</fullName>
    </submittedName>
</protein>
<evidence type="ECO:0000256" key="1">
    <source>
        <dbReference type="ARBA" id="ARBA00004651"/>
    </source>
</evidence>
<feature type="transmembrane region" description="Helical" evidence="7">
    <location>
        <begin position="446"/>
        <end position="469"/>
    </location>
</feature>
<dbReference type="AlphaFoldDB" id="A0A418NEX2"/>
<dbReference type="PANTHER" id="PTHR42718">
    <property type="entry name" value="MAJOR FACILITATOR SUPERFAMILY MULTIDRUG TRANSPORTER MFSC"/>
    <property type="match status" value="1"/>
</dbReference>
<dbReference type="EMBL" id="QXFK01000019">
    <property type="protein sequence ID" value="RIV75937.1"/>
    <property type="molecule type" value="Genomic_DNA"/>
</dbReference>
<gene>
    <name evidence="9" type="ORF">D2V04_16935</name>
</gene>
<keyword evidence="10" id="KW-1185">Reference proteome</keyword>
<evidence type="ECO:0000256" key="3">
    <source>
        <dbReference type="ARBA" id="ARBA00022475"/>
    </source>
</evidence>
<feature type="transmembrane region" description="Helical" evidence="7">
    <location>
        <begin position="126"/>
        <end position="144"/>
    </location>
</feature>
<reference evidence="9 10" key="1">
    <citation type="submission" date="2018-08" db="EMBL/GenBank/DDBJ databases">
        <title>Altererythrobacter sp.Ery1 and Ery12, the genome sequencing of novel strains in genus Alterythrobacter.</title>
        <authorList>
            <person name="Cheng H."/>
            <person name="Wu Y.-H."/>
            <person name="Fang C."/>
            <person name="Xu X.-W."/>
        </authorList>
    </citation>
    <scope>NUCLEOTIDE SEQUENCE [LARGE SCALE GENOMIC DNA]</scope>
    <source>
        <strain evidence="9 10">Ery1</strain>
    </source>
</reference>
<evidence type="ECO:0000256" key="5">
    <source>
        <dbReference type="ARBA" id="ARBA00022989"/>
    </source>
</evidence>
<feature type="transmembrane region" description="Helical" evidence="7">
    <location>
        <begin position="413"/>
        <end position="434"/>
    </location>
</feature>
<dbReference type="GO" id="GO:0005886">
    <property type="term" value="C:plasma membrane"/>
    <property type="evidence" value="ECO:0007669"/>
    <property type="project" value="UniProtKB-SubCell"/>
</dbReference>
<feature type="transmembrane region" description="Helical" evidence="7">
    <location>
        <begin position="310"/>
        <end position="328"/>
    </location>
</feature>
<dbReference type="SUPFAM" id="SSF103473">
    <property type="entry name" value="MFS general substrate transporter"/>
    <property type="match status" value="1"/>
</dbReference>
<comment type="subcellular location">
    <subcellularLocation>
        <location evidence="1">Cell membrane</location>
        <topology evidence="1">Multi-pass membrane protein</topology>
    </subcellularLocation>
</comment>
<feature type="transmembrane region" description="Helical" evidence="7">
    <location>
        <begin position="369"/>
        <end position="392"/>
    </location>
</feature>
<dbReference type="GO" id="GO:0022857">
    <property type="term" value="F:transmembrane transporter activity"/>
    <property type="evidence" value="ECO:0007669"/>
    <property type="project" value="InterPro"/>
</dbReference>
<feature type="transmembrane region" description="Helical" evidence="7">
    <location>
        <begin position="63"/>
        <end position="82"/>
    </location>
</feature>
<dbReference type="CDD" id="cd17321">
    <property type="entry name" value="MFS_MMR_MDR_like"/>
    <property type="match status" value="1"/>
</dbReference>
<evidence type="ECO:0000313" key="10">
    <source>
        <dbReference type="Proteomes" id="UP000285092"/>
    </source>
</evidence>
<feature type="transmembrane region" description="Helical" evidence="7">
    <location>
        <begin position="156"/>
        <end position="174"/>
    </location>
</feature>
<dbReference type="Proteomes" id="UP000285092">
    <property type="component" value="Unassembled WGS sequence"/>
</dbReference>
<proteinExistence type="predicted"/>
<dbReference type="Gene3D" id="1.20.1250.20">
    <property type="entry name" value="MFS general substrate transporter like domains"/>
    <property type="match status" value="1"/>
</dbReference>
<keyword evidence="4 7" id="KW-0812">Transmembrane</keyword>
<feature type="transmembrane region" description="Helical" evidence="7">
    <location>
        <begin position="217"/>
        <end position="233"/>
    </location>
</feature>
<name>A0A418NEX2_9SPHN</name>
<feature type="transmembrane region" description="Helical" evidence="7">
    <location>
        <begin position="94"/>
        <end position="120"/>
    </location>
</feature>
<accession>A0A418NEX2</accession>
<keyword evidence="2" id="KW-0813">Transport</keyword>
<dbReference type="InterPro" id="IPR004638">
    <property type="entry name" value="EmrB-like"/>
</dbReference>
<dbReference type="NCBIfam" id="TIGR00711">
    <property type="entry name" value="efflux_EmrB"/>
    <property type="match status" value="1"/>
</dbReference>
<evidence type="ECO:0000256" key="4">
    <source>
        <dbReference type="ARBA" id="ARBA00022692"/>
    </source>
</evidence>
<evidence type="ECO:0000256" key="7">
    <source>
        <dbReference type="SAM" id="Phobius"/>
    </source>
</evidence>
<organism evidence="9 10">
    <name type="scientific">Pelagerythrobacter aerophilus</name>
    <dbReference type="NCBI Taxonomy" id="2306995"/>
    <lineage>
        <taxon>Bacteria</taxon>
        <taxon>Pseudomonadati</taxon>
        <taxon>Pseudomonadota</taxon>
        <taxon>Alphaproteobacteria</taxon>
        <taxon>Sphingomonadales</taxon>
        <taxon>Erythrobacteraceae</taxon>
        <taxon>Pelagerythrobacter</taxon>
    </lineage>
</organism>
<dbReference type="OrthoDB" id="2414439at2"/>